<dbReference type="PANTHER" id="PTHR28556:SF4">
    <property type="entry name" value="TRANSMEMBRANE PROTEIN 106A"/>
    <property type="match status" value="1"/>
</dbReference>
<dbReference type="GeneID" id="111115878"/>
<dbReference type="InterPro" id="IPR009790">
    <property type="entry name" value="TMEM106"/>
</dbReference>
<evidence type="ECO:0000256" key="3">
    <source>
        <dbReference type="ARBA" id="ARBA00022692"/>
    </source>
</evidence>
<proteinExistence type="inferred from homology"/>
<reference evidence="11" key="1">
    <citation type="submission" date="2025-08" db="UniProtKB">
        <authorList>
            <consortium name="RefSeq"/>
        </authorList>
    </citation>
    <scope>IDENTIFICATION</scope>
    <source>
        <tissue evidence="11">Whole sample</tissue>
    </source>
</reference>
<evidence type="ECO:0000256" key="6">
    <source>
        <dbReference type="SAM" id="MobiDB-lite"/>
    </source>
</evidence>
<keyword evidence="10" id="KW-1185">Reference proteome</keyword>
<dbReference type="InterPro" id="IPR048509">
    <property type="entry name" value="TMEM106_C"/>
</dbReference>
<name>A0A8B8C4G2_CRAVI</name>
<evidence type="ECO:0000313" key="11">
    <source>
        <dbReference type="RefSeq" id="XP_022310475.1"/>
    </source>
</evidence>
<feature type="compositionally biased region" description="Polar residues" evidence="6">
    <location>
        <begin position="54"/>
        <end position="71"/>
    </location>
</feature>
<comment type="subcellular location">
    <subcellularLocation>
        <location evidence="1">Endomembrane system</location>
    </subcellularLocation>
</comment>
<dbReference type="InterPro" id="IPR048511">
    <property type="entry name" value="TMEM106_N"/>
</dbReference>
<dbReference type="AlphaFoldDB" id="A0A8B8C4G2"/>
<dbReference type="KEGG" id="cvn:111115878"/>
<feature type="transmembrane region" description="Helical" evidence="7">
    <location>
        <begin position="132"/>
        <end position="154"/>
    </location>
</feature>
<feature type="region of interest" description="Disordered" evidence="6">
    <location>
        <begin position="1"/>
        <end position="78"/>
    </location>
</feature>
<gene>
    <name evidence="11" type="primary">LOC111115878</name>
</gene>
<dbReference type="RefSeq" id="XP_022310475.1">
    <property type="nucleotide sequence ID" value="XM_022454767.1"/>
</dbReference>
<keyword evidence="5 7" id="KW-0472">Membrane</keyword>
<dbReference type="PANTHER" id="PTHR28556">
    <property type="entry name" value="TRANSMEMBRANE PROTEIN 106B"/>
    <property type="match status" value="1"/>
</dbReference>
<feature type="domain" description="Transmembrane protein 106 C-terminal" evidence="8">
    <location>
        <begin position="172"/>
        <end position="297"/>
    </location>
</feature>
<evidence type="ECO:0000256" key="5">
    <source>
        <dbReference type="ARBA" id="ARBA00023136"/>
    </source>
</evidence>
<sequence length="302" mass="33422">MSLNQSESIERTAMSGEYERLVESSGSPSSRTAREQPPPGTPSPAREQLPQRLSVGSLNTDQSSPDNQVPPTAQPLRNPAAVIRTDGYVELMRGRVPCPTCRGAGSIPKEQENQLVALIPVQDDRLKPRRTCLYVSVAISVCLVTAGLLIFFMFPRDVKISNNIKLLLPRNLTIDLKQETVTFLVENSFNISNSNFFAVKVSEATMSVVFAEKLLNTTTISLDKTVQVRSQTFFSVPIGIAFNKKNGLAELVHDCAEPYPFYHRRTMFFSVTASYNFLGRDEEASLNMYTTVSCGNDTLSVK</sequence>
<comment type="similarity">
    <text evidence="2">Belongs to the TMEM106 family.</text>
</comment>
<dbReference type="Pfam" id="PF21002">
    <property type="entry name" value="TMEM106_N"/>
    <property type="match status" value="1"/>
</dbReference>
<evidence type="ECO:0000259" key="8">
    <source>
        <dbReference type="Pfam" id="PF07092"/>
    </source>
</evidence>
<accession>A0A8B8C4G2</accession>
<dbReference type="OrthoDB" id="508875at2759"/>
<evidence type="ECO:0000256" key="1">
    <source>
        <dbReference type="ARBA" id="ARBA00004308"/>
    </source>
</evidence>
<dbReference type="Proteomes" id="UP000694844">
    <property type="component" value="Chromosome 9"/>
</dbReference>
<keyword evidence="3 7" id="KW-0812">Transmembrane</keyword>
<evidence type="ECO:0000313" key="10">
    <source>
        <dbReference type="Proteomes" id="UP000694844"/>
    </source>
</evidence>
<dbReference type="Pfam" id="PF07092">
    <property type="entry name" value="TMEM106"/>
    <property type="match status" value="1"/>
</dbReference>
<dbReference type="GO" id="GO:0012505">
    <property type="term" value="C:endomembrane system"/>
    <property type="evidence" value="ECO:0007669"/>
    <property type="project" value="UniProtKB-SubCell"/>
</dbReference>
<keyword evidence="4 7" id="KW-1133">Transmembrane helix</keyword>
<feature type="domain" description="Transmembrane protein 106 N-terminal" evidence="9">
    <location>
        <begin position="93"/>
        <end position="131"/>
    </location>
</feature>
<organism evidence="10 11">
    <name type="scientific">Crassostrea virginica</name>
    <name type="common">Eastern oyster</name>
    <dbReference type="NCBI Taxonomy" id="6565"/>
    <lineage>
        <taxon>Eukaryota</taxon>
        <taxon>Metazoa</taxon>
        <taxon>Spiralia</taxon>
        <taxon>Lophotrochozoa</taxon>
        <taxon>Mollusca</taxon>
        <taxon>Bivalvia</taxon>
        <taxon>Autobranchia</taxon>
        <taxon>Pteriomorphia</taxon>
        <taxon>Ostreida</taxon>
        <taxon>Ostreoidea</taxon>
        <taxon>Ostreidae</taxon>
        <taxon>Crassostrea</taxon>
    </lineage>
</organism>
<evidence type="ECO:0000256" key="4">
    <source>
        <dbReference type="ARBA" id="ARBA00022989"/>
    </source>
</evidence>
<evidence type="ECO:0000256" key="2">
    <source>
        <dbReference type="ARBA" id="ARBA00008111"/>
    </source>
</evidence>
<protein>
    <submittedName>
        <fullName evidence="11">Transmembrane protein 106B-like isoform X1</fullName>
    </submittedName>
</protein>
<evidence type="ECO:0000256" key="7">
    <source>
        <dbReference type="SAM" id="Phobius"/>
    </source>
</evidence>
<evidence type="ECO:0000259" key="9">
    <source>
        <dbReference type="Pfam" id="PF21002"/>
    </source>
</evidence>